<evidence type="ECO:0000313" key="2">
    <source>
        <dbReference type="Proteomes" id="UP000053372"/>
    </source>
</evidence>
<gene>
    <name evidence="1" type="ORF">BC008_00070</name>
</gene>
<organism evidence="1 2">
    <name type="scientific">Mastigocoleus testarum BC008</name>
    <dbReference type="NCBI Taxonomy" id="371196"/>
    <lineage>
        <taxon>Bacteria</taxon>
        <taxon>Bacillati</taxon>
        <taxon>Cyanobacteriota</taxon>
        <taxon>Cyanophyceae</taxon>
        <taxon>Nostocales</taxon>
        <taxon>Hapalosiphonaceae</taxon>
        <taxon>Mastigocoleus</taxon>
    </lineage>
</organism>
<dbReference type="Proteomes" id="UP000053372">
    <property type="component" value="Unassembled WGS sequence"/>
</dbReference>
<dbReference type="EMBL" id="LMTZ01000081">
    <property type="protein sequence ID" value="KST68077.1"/>
    <property type="molecule type" value="Genomic_DNA"/>
</dbReference>
<name>A0A0V7ZTV4_9CYAN</name>
<protein>
    <submittedName>
        <fullName evidence="1">Uncharacterized protein</fullName>
    </submittedName>
</protein>
<reference evidence="1 2" key="1">
    <citation type="journal article" date="2015" name="Genome Announc.">
        <title>Draft Genome of the Euendolithic (true boring) Cyanobacterium Mastigocoleus testarum strain BC008.</title>
        <authorList>
            <person name="Guida B.S."/>
            <person name="Garcia-Pichel F."/>
        </authorList>
    </citation>
    <scope>NUCLEOTIDE SEQUENCE [LARGE SCALE GENOMIC DNA]</scope>
    <source>
        <strain evidence="1 2">BC008</strain>
    </source>
</reference>
<sequence length="61" mass="7114">MILNANLIVNLLILNFNYNIIKDTELKDTLRYEGATSESYVEEELLREDINKLLSELTPKE</sequence>
<keyword evidence="2" id="KW-1185">Reference proteome</keyword>
<dbReference type="RefSeq" id="WP_027846567.1">
    <property type="nucleotide sequence ID" value="NZ_LMTZ01000081.1"/>
</dbReference>
<evidence type="ECO:0000313" key="1">
    <source>
        <dbReference type="EMBL" id="KST68077.1"/>
    </source>
</evidence>
<dbReference type="AlphaFoldDB" id="A0A0V7ZTV4"/>
<comment type="caution">
    <text evidence="1">The sequence shown here is derived from an EMBL/GenBank/DDBJ whole genome shotgun (WGS) entry which is preliminary data.</text>
</comment>
<proteinExistence type="predicted"/>
<accession>A0A0V7ZTV4</accession>